<dbReference type="CDD" id="cd00303">
    <property type="entry name" value="retropepsin_like"/>
    <property type="match status" value="1"/>
</dbReference>
<gene>
    <name evidence="3" type="ORF">F0562_012771</name>
</gene>
<dbReference type="Gene3D" id="2.40.70.10">
    <property type="entry name" value="Acid Proteases"/>
    <property type="match status" value="1"/>
</dbReference>
<dbReference type="EMBL" id="CM018048">
    <property type="protein sequence ID" value="KAA8521915.1"/>
    <property type="molecule type" value="Genomic_DNA"/>
</dbReference>
<evidence type="ECO:0000313" key="4">
    <source>
        <dbReference type="Proteomes" id="UP000325577"/>
    </source>
</evidence>
<feature type="region of interest" description="Disordered" evidence="1">
    <location>
        <begin position="254"/>
        <end position="280"/>
    </location>
</feature>
<sequence length="280" mass="31770">MMAKLGSYKVIVLVDSGSTHNFVSERIARLLRMPVVPIEPFTVRVANGENMKCHGRFEGVIRAPSSTHSGLSPINEVDQSLLSRDEPLKKLKHNLEASINRMKQLADLKRRDVTFEVGDLVFLKLHPYRQQSTFRRAHQKLVARFFGPYPIVQKIGAVAYKLQLPDGSCIHPVFHVSLLKKFVGEHTAPTIKFPPVSKDGVILLEPQHILDTRWVKQGSTFVKESLVYLQRRQRGKTLNCGWTNSPTWTLRTRVHREGGGSVDEPRRSARLPKPNPKYQG</sequence>
<proteinExistence type="predicted"/>
<dbReference type="InterPro" id="IPR021109">
    <property type="entry name" value="Peptidase_aspartic_dom_sf"/>
</dbReference>
<dbReference type="InterPro" id="IPR056924">
    <property type="entry name" value="SH3_Tf2-1"/>
</dbReference>
<dbReference type="Pfam" id="PF24626">
    <property type="entry name" value="SH3_Tf2-1"/>
    <property type="match status" value="1"/>
</dbReference>
<protein>
    <recommendedName>
        <fullName evidence="2">Tf2-1-like SH3-like domain-containing protein</fullName>
    </recommendedName>
</protein>
<dbReference type="PANTHER" id="PTHR46148:SF52">
    <property type="entry name" value="OS04G0603800 PROTEIN"/>
    <property type="match status" value="1"/>
</dbReference>
<organism evidence="3 4">
    <name type="scientific">Nyssa sinensis</name>
    <dbReference type="NCBI Taxonomy" id="561372"/>
    <lineage>
        <taxon>Eukaryota</taxon>
        <taxon>Viridiplantae</taxon>
        <taxon>Streptophyta</taxon>
        <taxon>Embryophyta</taxon>
        <taxon>Tracheophyta</taxon>
        <taxon>Spermatophyta</taxon>
        <taxon>Magnoliopsida</taxon>
        <taxon>eudicotyledons</taxon>
        <taxon>Gunneridae</taxon>
        <taxon>Pentapetalae</taxon>
        <taxon>asterids</taxon>
        <taxon>Cornales</taxon>
        <taxon>Nyssaceae</taxon>
        <taxon>Nyssa</taxon>
    </lineage>
</organism>
<reference evidence="3 4" key="1">
    <citation type="submission" date="2019-09" db="EMBL/GenBank/DDBJ databases">
        <title>A chromosome-level genome assembly of the Chinese tupelo Nyssa sinensis.</title>
        <authorList>
            <person name="Yang X."/>
            <person name="Kang M."/>
            <person name="Yang Y."/>
            <person name="Xiong H."/>
            <person name="Wang M."/>
            <person name="Zhang Z."/>
            <person name="Wang Z."/>
            <person name="Wu H."/>
            <person name="Ma T."/>
            <person name="Liu J."/>
            <person name="Xi Z."/>
        </authorList>
    </citation>
    <scope>NUCLEOTIDE SEQUENCE [LARGE SCALE GENOMIC DNA]</scope>
    <source>
        <strain evidence="3">J267</strain>
        <tissue evidence="3">Leaf</tissue>
    </source>
</reference>
<evidence type="ECO:0000313" key="3">
    <source>
        <dbReference type="EMBL" id="KAA8521915.1"/>
    </source>
</evidence>
<feature type="compositionally biased region" description="Basic and acidic residues" evidence="1">
    <location>
        <begin position="255"/>
        <end position="267"/>
    </location>
</feature>
<keyword evidence="4" id="KW-1185">Reference proteome</keyword>
<accession>A0A5J4ZT46</accession>
<dbReference type="Proteomes" id="UP000325577">
    <property type="component" value="Linkage Group LG5"/>
</dbReference>
<evidence type="ECO:0000259" key="2">
    <source>
        <dbReference type="Pfam" id="PF24626"/>
    </source>
</evidence>
<feature type="domain" description="Tf2-1-like SH3-like" evidence="2">
    <location>
        <begin position="118"/>
        <end position="183"/>
    </location>
</feature>
<dbReference type="OrthoDB" id="5554229at2759"/>
<evidence type="ECO:0000256" key="1">
    <source>
        <dbReference type="SAM" id="MobiDB-lite"/>
    </source>
</evidence>
<dbReference type="PANTHER" id="PTHR46148">
    <property type="entry name" value="CHROMO DOMAIN-CONTAINING PROTEIN"/>
    <property type="match status" value="1"/>
</dbReference>
<name>A0A5J4ZT46_9ASTE</name>
<dbReference type="AlphaFoldDB" id="A0A5J4ZT46"/>